<evidence type="ECO:0000256" key="4">
    <source>
        <dbReference type="ARBA" id="ARBA00022491"/>
    </source>
</evidence>
<feature type="modified residue" description="4-aspartylphosphate" evidence="16">
    <location>
        <position position="56"/>
    </location>
</feature>
<dbReference type="InterPro" id="IPR014879">
    <property type="entry name" value="Spo0A_C"/>
</dbReference>
<evidence type="ECO:0000256" key="5">
    <source>
        <dbReference type="ARBA" id="ARBA00022553"/>
    </source>
</evidence>
<keyword evidence="10 14" id="KW-0238">DNA-binding</keyword>
<organism evidence="18 19">
    <name type="scientific">Cuneatibacter caecimuris</name>
    <dbReference type="NCBI Taxonomy" id="1796618"/>
    <lineage>
        <taxon>Bacteria</taxon>
        <taxon>Bacillati</taxon>
        <taxon>Bacillota</taxon>
        <taxon>Clostridia</taxon>
        <taxon>Lachnospirales</taxon>
        <taxon>Lachnospiraceae</taxon>
        <taxon>Cuneatibacter</taxon>
    </lineage>
</organism>
<comment type="function">
    <text evidence="13 14">May play the central regulatory role in sporulation. It may be an element of the effector pathway responsible for the activation of sporulation genes in response to nutritional stress. Spo0A may act in concert with spo0H (a sigma factor) to control the expression of some genes that are critical to the sporulation process.</text>
</comment>
<dbReference type="GO" id="GO:0000160">
    <property type="term" value="P:phosphorelay signal transduction system"/>
    <property type="evidence" value="ECO:0007669"/>
    <property type="project" value="UniProtKB-UniRule"/>
</dbReference>
<dbReference type="GO" id="GO:0003700">
    <property type="term" value="F:DNA-binding transcription factor activity"/>
    <property type="evidence" value="ECO:0007669"/>
    <property type="project" value="InterPro"/>
</dbReference>
<proteinExistence type="predicted"/>
<dbReference type="AlphaFoldDB" id="A0A4Q7NYI3"/>
<dbReference type="RefSeq" id="WP_130436376.1">
    <property type="nucleotide sequence ID" value="NZ_SGXF01000010.1"/>
</dbReference>
<dbReference type="InterPro" id="IPR050595">
    <property type="entry name" value="Bact_response_regulator"/>
</dbReference>
<comment type="caution">
    <text evidence="18">The sequence shown here is derived from an EMBL/GenBank/DDBJ whole genome shotgun (WGS) entry which is preliminary data.</text>
</comment>
<evidence type="ECO:0000256" key="3">
    <source>
        <dbReference type="ARBA" id="ARBA00022490"/>
    </source>
</evidence>
<keyword evidence="5 16" id="KW-0597">Phosphoprotein</keyword>
<dbReference type="EMBL" id="SGXF01000010">
    <property type="protein sequence ID" value="RZS92028.1"/>
    <property type="molecule type" value="Genomic_DNA"/>
</dbReference>
<evidence type="ECO:0000256" key="9">
    <source>
        <dbReference type="ARBA" id="ARBA00023015"/>
    </source>
</evidence>
<dbReference type="NCBIfam" id="TIGR02875">
    <property type="entry name" value="spore_0_A"/>
    <property type="match status" value="1"/>
</dbReference>
<dbReference type="Proteomes" id="UP000292927">
    <property type="component" value="Unassembled WGS sequence"/>
</dbReference>
<accession>A0A4Q7NYI3</accession>
<evidence type="ECO:0000313" key="19">
    <source>
        <dbReference type="Proteomes" id="UP000292927"/>
    </source>
</evidence>
<evidence type="ECO:0000256" key="1">
    <source>
        <dbReference type="ARBA" id="ARBA00004496"/>
    </source>
</evidence>
<keyword evidence="9 14" id="KW-0805">Transcription regulation</keyword>
<evidence type="ECO:0000256" key="7">
    <source>
        <dbReference type="ARBA" id="ARBA00022969"/>
    </source>
</evidence>
<keyword evidence="14 15" id="KW-0479">Metal-binding</keyword>
<dbReference type="GO" id="GO:0005509">
    <property type="term" value="F:calcium ion binding"/>
    <property type="evidence" value="ECO:0007669"/>
    <property type="project" value="UniProtKB-UniRule"/>
</dbReference>
<evidence type="ECO:0000256" key="11">
    <source>
        <dbReference type="ARBA" id="ARBA00023159"/>
    </source>
</evidence>
<dbReference type="InterPro" id="IPR016032">
    <property type="entry name" value="Sig_transdc_resp-reg_C-effctor"/>
</dbReference>
<evidence type="ECO:0000256" key="15">
    <source>
        <dbReference type="PIRSR" id="PIRSR002937-1"/>
    </source>
</evidence>
<evidence type="ECO:0000256" key="2">
    <source>
        <dbReference type="ARBA" id="ARBA00018672"/>
    </source>
</evidence>
<dbReference type="SUPFAM" id="SSF46894">
    <property type="entry name" value="C-terminal effector domain of the bipartite response regulators"/>
    <property type="match status" value="1"/>
</dbReference>
<dbReference type="InterPro" id="IPR012052">
    <property type="entry name" value="Spore_0_A"/>
</dbReference>
<dbReference type="GO" id="GO:0051606">
    <property type="term" value="P:detection of stimulus"/>
    <property type="evidence" value="ECO:0007669"/>
    <property type="project" value="UniProtKB-UniRule"/>
</dbReference>
<keyword evidence="4 14" id="KW-0678">Repressor</keyword>
<evidence type="ECO:0000256" key="6">
    <source>
        <dbReference type="ARBA" id="ARBA00022837"/>
    </source>
</evidence>
<dbReference type="PANTHER" id="PTHR44591">
    <property type="entry name" value="STRESS RESPONSE REGULATOR PROTEIN 1"/>
    <property type="match status" value="1"/>
</dbReference>
<dbReference type="PROSITE" id="PS50110">
    <property type="entry name" value="RESPONSE_REGULATORY"/>
    <property type="match status" value="1"/>
</dbReference>
<sequence>MEKLNVALADDNERILALLTEILRSDPEINVVGTASDGEEAYEMILEKKPDVVLLDLIMPKVDGLTVMDRIRKEKDLKKKPSIIVVTGVSSEAITTDAFEMGAAYYILKPFDHSTILSRVKQIGSAREKGLSGRVYSADVKSGGVSFENTEKFTDMEWSLEENITSKLHELGVPAHIKGYQYMRDAILICAKNPEMINCITKSLYPEIARKYQTTASRVERAIRHGIEVAWNRGRTDTIEAVFGYTVHTGKGKPTNSEFIALIADRLRLEYKVK</sequence>
<evidence type="ECO:0000256" key="8">
    <source>
        <dbReference type="ARBA" id="ARBA00023012"/>
    </source>
</evidence>
<dbReference type="Gene3D" id="1.10.10.10">
    <property type="entry name" value="Winged helix-like DNA-binding domain superfamily/Winged helix DNA-binding domain"/>
    <property type="match status" value="1"/>
</dbReference>
<dbReference type="Pfam" id="PF00072">
    <property type="entry name" value="Response_reg"/>
    <property type="match status" value="1"/>
</dbReference>
<keyword evidence="7 14" id="KW-0749">Sporulation</keyword>
<protein>
    <recommendedName>
        <fullName evidence="2 14">Stage 0 sporulation protein A homolog</fullName>
    </recommendedName>
</protein>
<keyword evidence="12 14" id="KW-0804">Transcription</keyword>
<gene>
    <name evidence="18" type="ORF">EV209_3146</name>
</gene>
<dbReference type="InterPro" id="IPR001789">
    <property type="entry name" value="Sig_transdc_resp-reg_receiver"/>
</dbReference>
<dbReference type="InterPro" id="IPR011006">
    <property type="entry name" value="CheY-like_superfamily"/>
</dbReference>
<dbReference type="Pfam" id="PF08769">
    <property type="entry name" value="Spo0A_C"/>
    <property type="match status" value="1"/>
</dbReference>
<dbReference type="GO" id="GO:0003677">
    <property type="term" value="F:DNA binding"/>
    <property type="evidence" value="ECO:0007669"/>
    <property type="project" value="UniProtKB-KW"/>
</dbReference>
<keyword evidence="11 14" id="KW-0010">Activator</keyword>
<dbReference type="GO" id="GO:0042173">
    <property type="term" value="P:regulation of sporulation resulting in formation of a cellular spore"/>
    <property type="evidence" value="ECO:0007669"/>
    <property type="project" value="InterPro"/>
</dbReference>
<dbReference type="GO" id="GO:0030435">
    <property type="term" value="P:sporulation resulting in formation of a cellular spore"/>
    <property type="evidence" value="ECO:0007669"/>
    <property type="project" value="UniProtKB-UniRule"/>
</dbReference>
<dbReference type="SMART" id="SM00448">
    <property type="entry name" value="REC"/>
    <property type="match status" value="1"/>
</dbReference>
<reference evidence="18 19" key="1">
    <citation type="submission" date="2019-02" db="EMBL/GenBank/DDBJ databases">
        <title>Genomic Encyclopedia of Type Strains, Phase IV (KMG-IV): sequencing the most valuable type-strain genomes for metagenomic binning, comparative biology and taxonomic classification.</title>
        <authorList>
            <person name="Goeker M."/>
        </authorList>
    </citation>
    <scope>NUCLEOTIDE SEQUENCE [LARGE SCALE GENOMIC DNA]</scope>
    <source>
        <strain evidence="18 19">DSM 29486</strain>
    </source>
</reference>
<evidence type="ECO:0000256" key="13">
    <source>
        <dbReference type="ARBA" id="ARBA00024867"/>
    </source>
</evidence>
<comment type="cofactor">
    <cofactor evidence="14 15">
        <name>Ca(2+)</name>
        <dbReference type="ChEBI" id="CHEBI:29108"/>
    </cofactor>
    <text evidence="14 15">Binds 1 Ca(2+) ion per subunit.</text>
</comment>
<dbReference type="GO" id="GO:0005737">
    <property type="term" value="C:cytoplasm"/>
    <property type="evidence" value="ECO:0007669"/>
    <property type="project" value="UniProtKB-SubCell"/>
</dbReference>
<evidence type="ECO:0000256" key="16">
    <source>
        <dbReference type="PROSITE-ProRule" id="PRU00169"/>
    </source>
</evidence>
<comment type="subcellular location">
    <subcellularLocation>
        <location evidence="1 14">Cytoplasm</location>
    </subcellularLocation>
</comment>
<dbReference type="Gene3D" id="3.40.50.2300">
    <property type="match status" value="1"/>
</dbReference>
<keyword evidence="8 14" id="KW-0902">Two-component regulatory system</keyword>
<keyword evidence="6 14" id="KW-0106">Calcium</keyword>
<feature type="domain" description="Response regulatory" evidence="17">
    <location>
        <begin position="5"/>
        <end position="124"/>
    </location>
</feature>
<feature type="binding site" evidence="15">
    <location>
        <position position="10"/>
    </location>
    <ligand>
        <name>Ca(2+)</name>
        <dbReference type="ChEBI" id="CHEBI:29108"/>
    </ligand>
</feature>
<feature type="binding site" evidence="15">
    <location>
        <position position="56"/>
    </location>
    <ligand>
        <name>Ca(2+)</name>
        <dbReference type="ChEBI" id="CHEBI:29108"/>
    </ligand>
</feature>
<dbReference type="InterPro" id="IPR036388">
    <property type="entry name" value="WH-like_DNA-bd_sf"/>
</dbReference>
<dbReference type="OrthoDB" id="9793299at2"/>
<evidence type="ECO:0000256" key="10">
    <source>
        <dbReference type="ARBA" id="ARBA00023125"/>
    </source>
</evidence>
<keyword evidence="3 14" id="KW-0963">Cytoplasm</keyword>
<dbReference type="PIRSF" id="PIRSF002937">
    <property type="entry name" value="Res_reg_Spo0A"/>
    <property type="match status" value="1"/>
</dbReference>
<keyword evidence="19" id="KW-1185">Reference proteome</keyword>
<name>A0A4Q7NYI3_9FIRM</name>
<dbReference type="SUPFAM" id="SSF52172">
    <property type="entry name" value="CheY-like"/>
    <property type="match status" value="1"/>
</dbReference>
<feature type="binding site" evidence="15">
    <location>
        <position position="11"/>
    </location>
    <ligand>
        <name>Ca(2+)</name>
        <dbReference type="ChEBI" id="CHEBI:29108"/>
    </ligand>
</feature>
<evidence type="ECO:0000256" key="12">
    <source>
        <dbReference type="ARBA" id="ARBA00023163"/>
    </source>
</evidence>
<evidence type="ECO:0000256" key="14">
    <source>
        <dbReference type="PIRNR" id="PIRNR002937"/>
    </source>
</evidence>
<dbReference type="PANTHER" id="PTHR44591:SF3">
    <property type="entry name" value="RESPONSE REGULATORY DOMAIN-CONTAINING PROTEIN"/>
    <property type="match status" value="1"/>
</dbReference>
<evidence type="ECO:0000259" key="17">
    <source>
        <dbReference type="PROSITE" id="PS50110"/>
    </source>
</evidence>
<evidence type="ECO:0000313" key="18">
    <source>
        <dbReference type="EMBL" id="RZS92028.1"/>
    </source>
</evidence>